<name>A0A6A7C379_9PEZI</name>
<accession>A0A6A7C379</accession>
<feature type="domain" description="Saccharopine dehydrogenase NADP binding" evidence="3">
    <location>
        <begin position="11"/>
        <end position="140"/>
    </location>
</feature>
<dbReference type="GO" id="GO:0005886">
    <property type="term" value="C:plasma membrane"/>
    <property type="evidence" value="ECO:0007669"/>
    <property type="project" value="TreeGrafter"/>
</dbReference>
<dbReference type="InterPro" id="IPR005097">
    <property type="entry name" value="Sacchrp_dh_NADP-bd"/>
</dbReference>
<dbReference type="InterPro" id="IPR036291">
    <property type="entry name" value="NAD(P)-bd_dom_sf"/>
</dbReference>
<evidence type="ECO:0000256" key="2">
    <source>
        <dbReference type="SAM" id="Phobius"/>
    </source>
</evidence>
<keyword evidence="2" id="KW-0812">Transmembrane</keyword>
<gene>
    <name evidence="4" type="ORF">K470DRAFT_257072</name>
</gene>
<dbReference type="SUPFAM" id="SSF51735">
    <property type="entry name" value="NAD(P)-binding Rossmann-fold domains"/>
    <property type="match status" value="1"/>
</dbReference>
<comment type="similarity">
    <text evidence="1">Belongs to the saccharopine dehydrogenase family.</text>
</comment>
<dbReference type="OrthoDB" id="10268090at2759"/>
<reference evidence="4" key="1">
    <citation type="journal article" date="2020" name="Stud. Mycol.">
        <title>101 Dothideomycetes genomes: a test case for predicting lifestyles and emergence of pathogens.</title>
        <authorList>
            <person name="Haridas S."/>
            <person name="Albert R."/>
            <person name="Binder M."/>
            <person name="Bloem J."/>
            <person name="Labutti K."/>
            <person name="Salamov A."/>
            <person name="Andreopoulos B."/>
            <person name="Baker S."/>
            <person name="Barry K."/>
            <person name="Bills G."/>
            <person name="Bluhm B."/>
            <person name="Cannon C."/>
            <person name="Castanera R."/>
            <person name="Culley D."/>
            <person name="Daum C."/>
            <person name="Ezra D."/>
            <person name="Gonzalez J."/>
            <person name="Henrissat B."/>
            <person name="Kuo A."/>
            <person name="Liang C."/>
            <person name="Lipzen A."/>
            <person name="Lutzoni F."/>
            <person name="Magnuson J."/>
            <person name="Mondo S."/>
            <person name="Nolan M."/>
            <person name="Ohm R."/>
            <person name="Pangilinan J."/>
            <person name="Park H.-J."/>
            <person name="Ramirez L."/>
            <person name="Alfaro M."/>
            <person name="Sun H."/>
            <person name="Tritt A."/>
            <person name="Yoshinaga Y."/>
            <person name="Zwiers L.-H."/>
            <person name="Turgeon B."/>
            <person name="Goodwin S."/>
            <person name="Spatafora J."/>
            <person name="Crous P."/>
            <person name="Grigoriev I."/>
        </authorList>
    </citation>
    <scope>NUCLEOTIDE SEQUENCE</scope>
    <source>
        <strain evidence="4">CBS 480.64</strain>
    </source>
</reference>
<dbReference type="GO" id="GO:0009247">
    <property type="term" value="P:glycolipid biosynthetic process"/>
    <property type="evidence" value="ECO:0007669"/>
    <property type="project" value="TreeGrafter"/>
</dbReference>
<dbReference type="Proteomes" id="UP000799421">
    <property type="component" value="Unassembled WGS sequence"/>
</dbReference>
<keyword evidence="5" id="KW-1185">Reference proteome</keyword>
<dbReference type="EMBL" id="MU005973">
    <property type="protein sequence ID" value="KAF2861405.1"/>
    <property type="molecule type" value="Genomic_DNA"/>
</dbReference>
<dbReference type="PANTHER" id="PTHR12286:SF5">
    <property type="entry name" value="SACCHAROPINE DEHYDROGENASE-LIKE OXIDOREDUCTASE"/>
    <property type="match status" value="1"/>
</dbReference>
<dbReference type="GO" id="GO:0005739">
    <property type="term" value="C:mitochondrion"/>
    <property type="evidence" value="ECO:0007669"/>
    <property type="project" value="TreeGrafter"/>
</dbReference>
<dbReference type="Pfam" id="PF03435">
    <property type="entry name" value="Sacchrp_dh_NADP"/>
    <property type="match status" value="1"/>
</dbReference>
<dbReference type="AlphaFoldDB" id="A0A6A7C379"/>
<protein>
    <recommendedName>
        <fullName evidence="3">Saccharopine dehydrogenase NADP binding domain-containing protein</fullName>
    </recommendedName>
</protein>
<evidence type="ECO:0000313" key="4">
    <source>
        <dbReference type="EMBL" id="KAF2861405.1"/>
    </source>
</evidence>
<proteinExistence type="inferred from homology"/>
<dbReference type="InterPro" id="IPR051276">
    <property type="entry name" value="Saccharopine_DH-like_oxidrdct"/>
</dbReference>
<organism evidence="4 5">
    <name type="scientific">Piedraia hortae CBS 480.64</name>
    <dbReference type="NCBI Taxonomy" id="1314780"/>
    <lineage>
        <taxon>Eukaryota</taxon>
        <taxon>Fungi</taxon>
        <taxon>Dikarya</taxon>
        <taxon>Ascomycota</taxon>
        <taxon>Pezizomycotina</taxon>
        <taxon>Dothideomycetes</taxon>
        <taxon>Dothideomycetidae</taxon>
        <taxon>Capnodiales</taxon>
        <taxon>Piedraiaceae</taxon>
        <taxon>Piedraia</taxon>
    </lineage>
</organism>
<evidence type="ECO:0000313" key="5">
    <source>
        <dbReference type="Proteomes" id="UP000799421"/>
    </source>
</evidence>
<dbReference type="Gene3D" id="3.40.50.720">
    <property type="entry name" value="NAD(P)-binding Rossmann-like Domain"/>
    <property type="match status" value="1"/>
</dbReference>
<keyword evidence="2" id="KW-1133">Transmembrane helix</keyword>
<sequence length="412" mass="45321">MAQSHREYECIVFGATGYTGKYTCEHITTSLPTDFKWAVAGRSATKLENVVAEMRQLNPNRPNPAIEVCQLKKDELVRLAMKTKVLISTVGPYHLYGTAVLEACAETGTHYLDVTGETPWVYEMIQKYHAKAQSTGAIIIPENGVESAPTDLLCWSVVTYIRQNLGVGTKEIVQCTYDLKATPSGGTMITLLTLFDSYSLAQLAKSMNPWSLCPVQPSTGHYPKPLKEKITGVREVADLGMLTDSIQGPSDIPIVHRSWGLYGGGKLYGPQFHVTAYQKTRNMLQGIAIHLAMTFGFLALMLPPVRCLLKKFVYEPGQGPTKEQAKHEYAEWRCIGYPDEIGSPRVWGRMRFDGSMYKLTGITSAEAALLIARGKTFAHELGGGVLTPATLGATYLEQLQKAGIKVEVRALP</sequence>
<dbReference type="PANTHER" id="PTHR12286">
    <property type="entry name" value="SACCHAROPINE DEHYDROGENASE-LIKE OXIDOREDUCTASE"/>
    <property type="match status" value="1"/>
</dbReference>
<evidence type="ECO:0000256" key="1">
    <source>
        <dbReference type="ARBA" id="ARBA00038048"/>
    </source>
</evidence>
<keyword evidence="2" id="KW-0472">Membrane</keyword>
<feature type="transmembrane region" description="Helical" evidence="2">
    <location>
        <begin position="283"/>
        <end position="302"/>
    </location>
</feature>
<dbReference type="GO" id="GO:0005811">
    <property type="term" value="C:lipid droplet"/>
    <property type="evidence" value="ECO:0007669"/>
    <property type="project" value="TreeGrafter"/>
</dbReference>
<evidence type="ECO:0000259" key="3">
    <source>
        <dbReference type="Pfam" id="PF03435"/>
    </source>
</evidence>